<protein>
    <submittedName>
        <fullName evidence="4">Uncharacterized protein</fullName>
    </submittedName>
</protein>
<feature type="domain" description="ArsA/GET3 Anion-transporting ATPase-like" evidence="2">
    <location>
        <begin position="85"/>
        <end position="233"/>
    </location>
</feature>
<evidence type="ECO:0000259" key="2">
    <source>
        <dbReference type="Pfam" id="PF02374"/>
    </source>
</evidence>
<dbReference type="EMBL" id="CADCTI010000028">
    <property type="protein sequence ID" value="CAA9215761.1"/>
    <property type="molecule type" value="Genomic_DNA"/>
</dbReference>
<dbReference type="Pfam" id="PF17886">
    <property type="entry name" value="ArsA_HSP20"/>
    <property type="match status" value="1"/>
</dbReference>
<sequence>MQTLLFTGPGGAGTTTLAAAAAVRAARSGRRTLLLSRQEPAVPGLAAVAHLEVRTVVPQQSFEQLWTATAGPAAAVLPQLTLPPDSSVVALPGTAEVALLAALSAAEADLVVVDAGPLDAALGLVSLPATLRWWLDQAMPPGMRALAAVRTATVAAGIVRRGLVDAALDVVPVVEALLAGNRLADPATVGVCLVAPPRAASAPALRTAVTALALHGHGTAAVLSRVLPDGTGDWAARRAAEQDAALAALGAVAPVHRVAEGAVAPADVEELAALLDDFAPVPAAPAVPVSERHEGAWRLSVALPFAERRDVHVTRWVDDLVVTAGSARRSVRLDAVLRRCEVTGGRLSEPGTEAARLEVGFRPDPQLWPPDLLDAERRTS</sequence>
<dbReference type="InterPro" id="IPR016300">
    <property type="entry name" value="ATPase_ArsA/GET3"/>
</dbReference>
<feature type="domain" description="ArsA HSP20-like" evidence="3">
    <location>
        <begin position="295"/>
        <end position="349"/>
    </location>
</feature>
<name>A0A6J4H9C5_9ACTN</name>
<dbReference type="Pfam" id="PF02374">
    <property type="entry name" value="ArsA_ATPase"/>
    <property type="match status" value="2"/>
</dbReference>
<dbReference type="InterPro" id="IPR025723">
    <property type="entry name" value="ArsA/GET3_ATPase-like"/>
</dbReference>
<dbReference type="PANTHER" id="PTHR10803">
    <property type="entry name" value="ARSENICAL PUMP-DRIVING ATPASE ARSENITE-TRANSLOCATING ATPASE"/>
    <property type="match status" value="1"/>
</dbReference>
<dbReference type="SUPFAM" id="SSF52540">
    <property type="entry name" value="P-loop containing nucleoside triphosphate hydrolases"/>
    <property type="match status" value="1"/>
</dbReference>
<gene>
    <name evidence="4" type="ORF">AVDCRST_MAG57-314</name>
</gene>
<dbReference type="GO" id="GO:0005524">
    <property type="term" value="F:ATP binding"/>
    <property type="evidence" value="ECO:0007669"/>
    <property type="project" value="InterPro"/>
</dbReference>
<dbReference type="InterPro" id="IPR040612">
    <property type="entry name" value="ArsA_HSP20-like"/>
</dbReference>
<accession>A0A6J4H9C5</accession>
<evidence type="ECO:0000256" key="1">
    <source>
        <dbReference type="ARBA" id="ARBA00011040"/>
    </source>
</evidence>
<dbReference type="GO" id="GO:0016887">
    <property type="term" value="F:ATP hydrolysis activity"/>
    <property type="evidence" value="ECO:0007669"/>
    <property type="project" value="InterPro"/>
</dbReference>
<dbReference type="Gene3D" id="2.60.40.790">
    <property type="match status" value="1"/>
</dbReference>
<organism evidence="4">
    <name type="scientific">uncultured Blastococcus sp</name>
    <dbReference type="NCBI Taxonomy" id="217144"/>
    <lineage>
        <taxon>Bacteria</taxon>
        <taxon>Bacillati</taxon>
        <taxon>Actinomycetota</taxon>
        <taxon>Actinomycetes</taxon>
        <taxon>Geodermatophilales</taxon>
        <taxon>Geodermatophilaceae</taxon>
        <taxon>Blastococcus</taxon>
        <taxon>environmental samples</taxon>
    </lineage>
</organism>
<reference evidence="4" key="1">
    <citation type="submission" date="2020-02" db="EMBL/GenBank/DDBJ databases">
        <authorList>
            <person name="Meier V. D."/>
        </authorList>
    </citation>
    <scope>NUCLEOTIDE SEQUENCE</scope>
    <source>
        <strain evidence="4">AVDCRST_MAG57</strain>
    </source>
</reference>
<proteinExistence type="inferred from homology"/>
<comment type="similarity">
    <text evidence="1">Belongs to the arsA ATPase family.</text>
</comment>
<dbReference type="InterPro" id="IPR008978">
    <property type="entry name" value="HSP20-like_chaperone"/>
</dbReference>
<dbReference type="InterPro" id="IPR027417">
    <property type="entry name" value="P-loop_NTPase"/>
</dbReference>
<dbReference type="PANTHER" id="PTHR10803:SF3">
    <property type="entry name" value="ATPASE GET3"/>
    <property type="match status" value="1"/>
</dbReference>
<feature type="domain" description="ArsA/GET3 Anion-transporting ATPase-like" evidence="2">
    <location>
        <begin position="1"/>
        <end position="37"/>
    </location>
</feature>
<dbReference type="Gene3D" id="3.40.50.300">
    <property type="entry name" value="P-loop containing nucleotide triphosphate hydrolases"/>
    <property type="match status" value="1"/>
</dbReference>
<evidence type="ECO:0000313" key="4">
    <source>
        <dbReference type="EMBL" id="CAA9215761.1"/>
    </source>
</evidence>
<dbReference type="AlphaFoldDB" id="A0A6J4H9C5"/>
<evidence type="ECO:0000259" key="3">
    <source>
        <dbReference type="Pfam" id="PF17886"/>
    </source>
</evidence>